<feature type="non-terminal residue" evidence="2">
    <location>
        <position position="167"/>
    </location>
</feature>
<keyword evidence="1" id="KW-0472">Membrane</keyword>
<accession>A0A074RKT8</accession>
<evidence type="ECO:0000313" key="2">
    <source>
        <dbReference type="EMBL" id="KEP45318.1"/>
    </source>
</evidence>
<feature type="transmembrane region" description="Helical" evidence="1">
    <location>
        <begin position="20"/>
        <end position="39"/>
    </location>
</feature>
<protein>
    <submittedName>
        <fullName evidence="2">Mannosyltransferase domain protein</fullName>
    </submittedName>
</protein>
<comment type="caution">
    <text evidence="2">The sequence shown here is derived from an EMBL/GenBank/DDBJ whole genome shotgun (WGS) entry which is preliminary data.</text>
</comment>
<evidence type="ECO:0000313" key="3">
    <source>
        <dbReference type="Proteomes" id="UP000027456"/>
    </source>
</evidence>
<gene>
    <name evidence="2" type="ORF">V565_288680</name>
</gene>
<dbReference type="EMBL" id="AZST01001958">
    <property type="protein sequence ID" value="KEP45318.1"/>
    <property type="molecule type" value="Genomic_DNA"/>
</dbReference>
<keyword evidence="2" id="KW-0808">Transferase</keyword>
<keyword evidence="2" id="KW-0328">Glycosyltransferase</keyword>
<feature type="transmembrane region" description="Helical" evidence="1">
    <location>
        <begin position="134"/>
        <end position="151"/>
    </location>
</feature>
<dbReference type="HOGENOM" id="CLU_113430_0_0_1"/>
<evidence type="ECO:0000256" key="1">
    <source>
        <dbReference type="SAM" id="Phobius"/>
    </source>
</evidence>
<sequence>MFQRIAADILKLPNSLNGHVISASLLTSFVLSVITIGLVGPAVGYYQLFLLIVVGPLTFIHHITIICLLRKRQKETTKTSLVPTCLTRKTNVGFMVVFELIWLSGVVVGFWFYAKYHSSADMVISTGLAVTSNTVALLECLAFPVLIVFCIRARNETVRAPWELDLV</sequence>
<proteinExistence type="predicted"/>
<organism evidence="2 3">
    <name type="scientific">Rhizoctonia solani 123E</name>
    <dbReference type="NCBI Taxonomy" id="1423351"/>
    <lineage>
        <taxon>Eukaryota</taxon>
        <taxon>Fungi</taxon>
        <taxon>Dikarya</taxon>
        <taxon>Basidiomycota</taxon>
        <taxon>Agaricomycotina</taxon>
        <taxon>Agaricomycetes</taxon>
        <taxon>Cantharellales</taxon>
        <taxon>Ceratobasidiaceae</taxon>
        <taxon>Rhizoctonia</taxon>
    </lineage>
</organism>
<dbReference type="GO" id="GO:0016757">
    <property type="term" value="F:glycosyltransferase activity"/>
    <property type="evidence" value="ECO:0007669"/>
    <property type="project" value="UniProtKB-KW"/>
</dbReference>
<keyword evidence="3" id="KW-1185">Reference proteome</keyword>
<reference evidence="2 3" key="1">
    <citation type="submission" date="2013-12" db="EMBL/GenBank/DDBJ databases">
        <authorList>
            <person name="Cubeta M."/>
            <person name="Pakala S."/>
            <person name="Fedorova N."/>
            <person name="Thomas E."/>
            <person name="Dean R."/>
            <person name="Jabaji S."/>
            <person name="Neate S."/>
            <person name="Toda T."/>
            <person name="Tavantzis S."/>
            <person name="Vilgalys R."/>
            <person name="Bharathan N."/>
            <person name="Pakala S."/>
            <person name="Losada L.S."/>
            <person name="Zafar N."/>
            <person name="Nierman W."/>
        </authorList>
    </citation>
    <scope>NUCLEOTIDE SEQUENCE [LARGE SCALE GENOMIC DNA]</scope>
    <source>
        <strain evidence="2 3">123E</strain>
    </source>
</reference>
<keyword evidence="1" id="KW-1133">Transmembrane helix</keyword>
<name>A0A074RKT8_9AGAM</name>
<feature type="transmembrane region" description="Helical" evidence="1">
    <location>
        <begin position="90"/>
        <end position="114"/>
    </location>
</feature>
<keyword evidence="1" id="KW-0812">Transmembrane</keyword>
<dbReference type="AlphaFoldDB" id="A0A074RKT8"/>
<dbReference type="Proteomes" id="UP000027456">
    <property type="component" value="Unassembled WGS sequence"/>
</dbReference>
<dbReference type="OrthoDB" id="3181956at2759"/>
<feature type="transmembrane region" description="Helical" evidence="1">
    <location>
        <begin position="45"/>
        <end position="69"/>
    </location>
</feature>